<evidence type="ECO:0000256" key="9">
    <source>
        <dbReference type="SAM" id="SignalP"/>
    </source>
</evidence>
<evidence type="ECO:0000259" key="10">
    <source>
        <dbReference type="PROSITE" id="PS50198"/>
    </source>
</evidence>
<dbReference type="STRING" id="254406.SAMN04488042_1011542"/>
<dbReference type="RefSeq" id="WP_093092678.1">
    <property type="nucleotide sequence ID" value="NZ_FOTQ01000001.1"/>
</dbReference>
<keyword evidence="12" id="KW-1185">Reference proteome</keyword>
<keyword evidence="5 8" id="KW-0697">Rotamase</keyword>
<name>A0A1I4KLQ9_9RHOB</name>
<comment type="catalytic activity">
    <reaction evidence="1">
        <text>[protein]-peptidylproline (omega=180) = [protein]-peptidylproline (omega=0)</text>
        <dbReference type="Rhea" id="RHEA:16237"/>
        <dbReference type="Rhea" id="RHEA-COMP:10747"/>
        <dbReference type="Rhea" id="RHEA-COMP:10748"/>
        <dbReference type="ChEBI" id="CHEBI:83833"/>
        <dbReference type="ChEBI" id="CHEBI:83834"/>
        <dbReference type="EC" id="5.2.1.8"/>
    </reaction>
</comment>
<protein>
    <recommendedName>
        <fullName evidence="4">Parvulin-like PPIase</fullName>
        <ecNumber evidence="3">5.2.1.8</ecNumber>
    </recommendedName>
    <alternativeName>
        <fullName evidence="6">Peptidyl-prolyl cis-trans isomerase plp</fullName>
    </alternativeName>
    <alternativeName>
        <fullName evidence="7">Rotamase plp</fullName>
    </alternativeName>
</protein>
<evidence type="ECO:0000256" key="7">
    <source>
        <dbReference type="ARBA" id="ARBA00031484"/>
    </source>
</evidence>
<dbReference type="OrthoDB" id="14196at2"/>
<dbReference type="Pfam" id="PF00639">
    <property type="entry name" value="Rotamase"/>
    <property type="match status" value="1"/>
</dbReference>
<evidence type="ECO:0000313" key="11">
    <source>
        <dbReference type="EMBL" id="SFL79715.1"/>
    </source>
</evidence>
<dbReference type="SUPFAM" id="SSF109998">
    <property type="entry name" value="Triger factor/SurA peptide-binding domain-like"/>
    <property type="match status" value="1"/>
</dbReference>
<dbReference type="InterPro" id="IPR050245">
    <property type="entry name" value="PrsA_foldase"/>
</dbReference>
<feature type="signal peptide" evidence="9">
    <location>
        <begin position="1"/>
        <end position="23"/>
    </location>
</feature>
<organism evidence="11 12">
    <name type="scientific">Shimia aestuarii</name>
    <dbReference type="NCBI Taxonomy" id="254406"/>
    <lineage>
        <taxon>Bacteria</taxon>
        <taxon>Pseudomonadati</taxon>
        <taxon>Pseudomonadota</taxon>
        <taxon>Alphaproteobacteria</taxon>
        <taxon>Rhodobacterales</taxon>
        <taxon>Roseobacteraceae</taxon>
    </lineage>
</organism>
<evidence type="ECO:0000256" key="6">
    <source>
        <dbReference type="ARBA" id="ARBA00030642"/>
    </source>
</evidence>
<reference evidence="11 12" key="1">
    <citation type="submission" date="2016-10" db="EMBL/GenBank/DDBJ databases">
        <authorList>
            <person name="de Groot N.N."/>
        </authorList>
    </citation>
    <scope>NUCLEOTIDE SEQUENCE [LARGE SCALE GENOMIC DNA]</scope>
    <source>
        <strain evidence="11 12">DSM 15283</strain>
    </source>
</reference>
<keyword evidence="9" id="KW-0732">Signal</keyword>
<dbReference type="PANTHER" id="PTHR47245">
    <property type="entry name" value="PEPTIDYLPROLYL ISOMERASE"/>
    <property type="match status" value="1"/>
</dbReference>
<dbReference type="InterPro" id="IPR046357">
    <property type="entry name" value="PPIase_dom_sf"/>
</dbReference>
<dbReference type="Gene3D" id="3.10.50.40">
    <property type="match status" value="1"/>
</dbReference>
<sequence>MSKHLKFLRSASFALLIATPSLAQEDPDIKTVLASVNGHEITLGEVIAVRGSLPEQYRQLPPNVLFEGILNQLIQQAALSQTMKGPVPDAVEIALKNERRSLLAGVALTAFLKGLEISDAEVQAAYDAKYANFQGAEEYNASHILVETEEEANAIRESLMAGADFAETAKAKSTGPSGPSGGSLGWFGAGQMVKPFEDAVINLAVGEISLPVQTQFGWHLIILNDKRQQEAPSLETEREELVAKLQTEAVDAHIAQLVTSAEVDRSGAEQFDPSVILRGDLLDSE</sequence>
<dbReference type="InterPro" id="IPR000297">
    <property type="entry name" value="PPIase_PpiC"/>
</dbReference>
<proteinExistence type="inferred from homology"/>
<dbReference type="AlphaFoldDB" id="A0A1I4KLQ9"/>
<dbReference type="EC" id="5.2.1.8" evidence="3"/>
<dbReference type="SUPFAM" id="SSF54534">
    <property type="entry name" value="FKBP-like"/>
    <property type="match status" value="1"/>
</dbReference>
<evidence type="ECO:0000256" key="4">
    <source>
        <dbReference type="ARBA" id="ARBA00018370"/>
    </source>
</evidence>
<gene>
    <name evidence="11" type="ORF">SAMN04488042_1011542</name>
</gene>
<evidence type="ECO:0000256" key="1">
    <source>
        <dbReference type="ARBA" id="ARBA00000971"/>
    </source>
</evidence>
<feature type="domain" description="PpiC" evidence="10">
    <location>
        <begin position="136"/>
        <end position="225"/>
    </location>
</feature>
<dbReference type="GO" id="GO:0003755">
    <property type="term" value="F:peptidyl-prolyl cis-trans isomerase activity"/>
    <property type="evidence" value="ECO:0007669"/>
    <property type="project" value="UniProtKB-KW"/>
</dbReference>
<dbReference type="PROSITE" id="PS50198">
    <property type="entry name" value="PPIC_PPIASE_2"/>
    <property type="match status" value="1"/>
</dbReference>
<evidence type="ECO:0000256" key="2">
    <source>
        <dbReference type="ARBA" id="ARBA00007656"/>
    </source>
</evidence>
<keyword evidence="8 11" id="KW-0413">Isomerase</keyword>
<dbReference type="PANTHER" id="PTHR47245:SF2">
    <property type="entry name" value="PEPTIDYL-PROLYL CIS-TRANS ISOMERASE HP_0175-RELATED"/>
    <property type="match status" value="1"/>
</dbReference>
<evidence type="ECO:0000313" key="12">
    <source>
        <dbReference type="Proteomes" id="UP000199144"/>
    </source>
</evidence>
<accession>A0A1I4KLQ9</accession>
<comment type="similarity">
    <text evidence="2">Belongs to the PpiC/parvulin rotamase family.</text>
</comment>
<dbReference type="InterPro" id="IPR027304">
    <property type="entry name" value="Trigger_fact/SurA_dom_sf"/>
</dbReference>
<dbReference type="Proteomes" id="UP000199144">
    <property type="component" value="Unassembled WGS sequence"/>
</dbReference>
<evidence type="ECO:0000256" key="5">
    <source>
        <dbReference type="ARBA" id="ARBA00023110"/>
    </source>
</evidence>
<evidence type="ECO:0000256" key="3">
    <source>
        <dbReference type="ARBA" id="ARBA00013194"/>
    </source>
</evidence>
<dbReference type="EMBL" id="FOTQ01000001">
    <property type="protein sequence ID" value="SFL79715.1"/>
    <property type="molecule type" value="Genomic_DNA"/>
</dbReference>
<evidence type="ECO:0000256" key="8">
    <source>
        <dbReference type="PROSITE-ProRule" id="PRU00278"/>
    </source>
</evidence>
<feature type="chain" id="PRO_5011589801" description="Parvulin-like PPIase" evidence="9">
    <location>
        <begin position="24"/>
        <end position="285"/>
    </location>
</feature>